<dbReference type="Pfam" id="PF13844">
    <property type="entry name" value="Glyco_transf_41"/>
    <property type="match status" value="2"/>
</dbReference>
<organism evidence="10 11">
    <name type="scientific">Noviherbaspirillum denitrificans</name>
    <dbReference type="NCBI Taxonomy" id="1968433"/>
    <lineage>
        <taxon>Bacteria</taxon>
        <taxon>Pseudomonadati</taxon>
        <taxon>Pseudomonadota</taxon>
        <taxon>Betaproteobacteria</taxon>
        <taxon>Burkholderiales</taxon>
        <taxon>Oxalobacteraceae</taxon>
        <taxon>Noviherbaspirillum</taxon>
    </lineage>
</organism>
<dbReference type="InterPro" id="IPR019734">
    <property type="entry name" value="TPR_rpt"/>
</dbReference>
<feature type="domain" description="O-GlcNAc transferase C-terminal" evidence="9">
    <location>
        <begin position="202"/>
        <end position="344"/>
    </location>
</feature>
<dbReference type="InterPro" id="IPR051939">
    <property type="entry name" value="Glycosyltr_41/O-GlcNAc_trsf"/>
</dbReference>
<evidence type="ECO:0000256" key="7">
    <source>
        <dbReference type="ARBA" id="ARBA00022803"/>
    </source>
</evidence>
<evidence type="ECO:0000256" key="5">
    <source>
        <dbReference type="ARBA" id="ARBA00022679"/>
    </source>
</evidence>
<dbReference type="PANTHER" id="PTHR44835">
    <property type="entry name" value="UDP-N-ACETYLGLUCOSAMINE--PEPTIDE N-ACETYLGLUCOSAMINYLTRANSFERASE SPINDLY-RELATED"/>
    <property type="match status" value="1"/>
</dbReference>
<keyword evidence="5" id="KW-0808">Transferase</keyword>
<feature type="domain" description="O-GlcNAc transferase C-terminal" evidence="9">
    <location>
        <begin position="377"/>
        <end position="546"/>
    </location>
</feature>
<dbReference type="PANTHER" id="PTHR44835:SF1">
    <property type="entry name" value="PROTEIN O-GLCNAC TRANSFERASE"/>
    <property type="match status" value="1"/>
</dbReference>
<dbReference type="SUPFAM" id="SSF48452">
    <property type="entry name" value="TPR-like"/>
    <property type="match status" value="1"/>
</dbReference>
<feature type="repeat" description="TPR" evidence="8">
    <location>
        <begin position="86"/>
        <end position="119"/>
    </location>
</feature>
<evidence type="ECO:0000256" key="1">
    <source>
        <dbReference type="ARBA" id="ARBA00004922"/>
    </source>
</evidence>
<keyword evidence="6" id="KW-0677">Repeat</keyword>
<dbReference type="EMBL" id="LSTO01000001">
    <property type="protein sequence ID" value="OWW21295.1"/>
    <property type="molecule type" value="Genomic_DNA"/>
</dbReference>
<evidence type="ECO:0000256" key="8">
    <source>
        <dbReference type="PROSITE-ProRule" id="PRU00339"/>
    </source>
</evidence>
<sequence length="565" mass="62217">MRRAAGKELIEPDKMEPSQQEIDAIVALYGQGRLDEVEALARSLTARFPLHGFGWKVLGGVAVHQGRLADAAEAVQKSAELAPGDAETHWNLAYIYRELGRKSDAEACFRRVLAIAGDDATVYRDLGVTVLDQGRIGEAEACFRKALGVKPDYADVYGNLLFALNYDADKSAEEIFDAYREYDARFGLPLRAQWRPHGNDRGANRRLKVGYVSPDFRSHAVRYFLEPLLAHHDKTVVEVTAYAELASEDAVTGRYRRYMDHWVPTAGMSDAALAERIRADGIDILVDLAGHTAKNRLGVFALKPAPVSLTWLGYGYTTGLTAVDYLLTDFASAPQGSDGFFSERPWRLDNPGYIYRPAEDSGLPNALPAASRGYVTFGTLTRALRINHHTIRVWSEILRRVPGARLVVNSENFREPSMQAALAGKFAAHGIGRDRLDIGYQTPPWDVLRGMDITLDCFPHNSGTTLFESLHMGVPYVTLAGRPSVGRVGSSILEGVGRPEWIARTEEEYVEKAVALASDLSALAALRAGLRAEMAASPLMDEPAFARKVEAAYREMFAIWSASGR</sequence>
<protein>
    <recommendedName>
        <fullName evidence="3">protein O-GlcNAc transferase</fullName>
        <ecNumber evidence="3">2.4.1.255</ecNumber>
    </recommendedName>
</protein>
<dbReference type="SMART" id="SM00028">
    <property type="entry name" value="TPR"/>
    <property type="match status" value="3"/>
</dbReference>
<dbReference type="InterPro" id="IPR011990">
    <property type="entry name" value="TPR-like_helical_dom_sf"/>
</dbReference>
<comment type="similarity">
    <text evidence="2">Belongs to the glycosyltransferase 41 family. O-GlcNAc transferase subfamily.</text>
</comment>
<dbReference type="Pfam" id="PF13432">
    <property type="entry name" value="TPR_16"/>
    <property type="match status" value="1"/>
</dbReference>
<name>A0A254TFH4_9BURK</name>
<accession>A0A254TFH4</accession>
<dbReference type="Pfam" id="PF13424">
    <property type="entry name" value="TPR_12"/>
    <property type="match status" value="1"/>
</dbReference>
<evidence type="ECO:0000256" key="2">
    <source>
        <dbReference type="ARBA" id="ARBA00005386"/>
    </source>
</evidence>
<proteinExistence type="inferred from homology"/>
<gene>
    <name evidence="10" type="ORF">AYR66_19265</name>
</gene>
<evidence type="ECO:0000259" key="9">
    <source>
        <dbReference type="Pfam" id="PF13844"/>
    </source>
</evidence>
<evidence type="ECO:0000313" key="11">
    <source>
        <dbReference type="Proteomes" id="UP000197535"/>
    </source>
</evidence>
<evidence type="ECO:0000256" key="4">
    <source>
        <dbReference type="ARBA" id="ARBA00022676"/>
    </source>
</evidence>
<dbReference type="OrthoDB" id="101857at2"/>
<dbReference type="AlphaFoldDB" id="A0A254TFH4"/>
<dbReference type="EC" id="2.4.1.255" evidence="3"/>
<feature type="repeat" description="TPR" evidence="8">
    <location>
        <begin position="120"/>
        <end position="153"/>
    </location>
</feature>
<dbReference type="Gene3D" id="1.25.40.10">
    <property type="entry name" value="Tetratricopeptide repeat domain"/>
    <property type="match status" value="2"/>
</dbReference>
<keyword evidence="4" id="KW-0328">Glycosyltransferase</keyword>
<dbReference type="PROSITE" id="PS50005">
    <property type="entry name" value="TPR"/>
    <property type="match status" value="2"/>
</dbReference>
<keyword evidence="7 8" id="KW-0802">TPR repeat</keyword>
<dbReference type="Gene3D" id="3.40.50.2000">
    <property type="entry name" value="Glycogen Phosphorylase B"/>
    <property type="match status" value="1"/>
</dbReference>
<dbReference type="GO" id="GO:0097363">
    <property type="term" value="F:protein O-acetylglucosaminyltransferase activity"/>
    <property type="evidence" value="ECO:0007669"/>
    <property type="project" value="UniProtKB-EC"/>
</dbReference>
<comment type="caution">
    <text evidence="10">The sequence shown here is derived from an EMBL/GenBank/DDBJ whole genome shotgun (WGS) entry which is preliminary data.</text>
</comment>
<evidence type="ECO:0000313" key="10">
    <source>
        <dbReference type="EMBL" id="OWW21295.1"/>
    </source>
</evidence>
<comment type="pathway">
    <text evidence="1">Protein modification; protein glycosylation.</text>
</comment>
<keyword evidence="11" id="KW-1185">Reference proteome</keyword>
<evidence type="ECO:0000256" key="6">
    <source>
        <dbReference type="ARBA" id="ARBA00022737"/>
    </source>
</evidence>
<dbReference type="RefSeq" id="WP_088708152.1">
    <property type="nucleotide sequence ID" value="NZ_LSTO01000001.1"/>
</dbReference>
<dbReference type="InterPro" id="IPR029489">
    <property type="entry name" value="OGT/SEC/SPY_C"/>
</dbReference>
<evidence type="ECO:0000256" key="3">
    <source>
        <dbReference type="ARBA" id="ARBA00011970"/>
    </source>
</evidence>
<reference evidence="10 11" key="1">
    <citation type="submission" date="2016-02" db="EMBL/GenBank/DDBJ databases">
        <authorList>
            <person name="Wen L."/>
            <person name="He K."/>
            <person name="Yang H."/>
        </authorList>
    </citation>
    <scope>NUCLEOTIDE SEQUENCE [LARGE SCALE GENOMIC DNA]</scope>
    <source>
        <strain evidence="10 11">TSA40</strain>
    </source>
</reference>
<dbReference type="Proteomes" id="UP000197535">
    <property type="component" value="Unassembled WGS sequence"/>
</dbReference>
<dbReference type="Gene3D" id="3.40.50.11380">
    <property type="match status" value="1"/>
</dbReference>